<feature type="compositionally biased region" description="Polar residues" evidence="1">
    <location>
        <begin position="46"/>
        <end position="59"/>
    </location>
</feature>
<feature type="compositionally biased region" description="Gly residues" evidence="1">
    <location>
        <begin position="628"/>
        <end position="638"/>
    </location>
</feature>
<feature type="compositionally biased region" description="Polar residues" evidence="1">
    <location>
        <begin position="464"/>
        <end position="478"/>
    </location>
</feature>
<feature type="compositionally biased region" description="Low complexity" evidence="1">
    <location>
        <begin position="614"/>
        <end position="627"/>
    </location>
</feature>
<feature type="region of interest" description="Disordered" evidence="1">
    <location>
        <begin position="98"/>
        <end position="117"/>
    </location>
</feature>
<sequence length="732" mass="82155">MSSAVPQVLVHQPSTDQIPNVQEQRPQLHHNITSPDISYHGPPTPQGSSTDINRTSSASRDSRDNSEEAYKLLNDLTNRQSSNYRYVKFNPPIITNNSEQQQQQQELPPPPPPQTKEYVKQVSFDDVNIEYDDDEPDSDDDVGWELYKAKHGRGKPLRGYSRGRQLSPGPGRISPVASPRRGSTYEETDRFDYAELKKLEKELLRYPTTPISTLRCCSISRRHRLYQQLYKGKLYPLLPVLPHRTILVFISARVHTWVALDWALNKLIENGDRIIVCATLNSTILEEEERRRKRQLSRSQSRSSYVDPYERYKLRSRPENIANIAQNIMDYCMQVINPEKIAKIRVELVAGTTKNVLRDMYKLYEPNLVCTGTKPNLSVGAPLRSWTSSKLTDRLVKNFPLPVIVVPAVNMCDFEYSLQSRINGESISKTVQAVENDRGIEEEQFATDEGAVHVDGDEDEDLRSVNSSDASLSDNESMRSYSSYQEIEHVYKNARDDISRKLNTLEHQPIDADYYANMARAISDNSINLCSDIISIQPNFTGKGAKLARMITGSNNFGGSFYKTKSMLAPTEEEENRRKNTANSSGSTTPKEHKLSFKEVQAQLKRNKLNGNASPTPSGGSQSPTRSSGGGIGIGGANLGAEDHSSPPPAQSLKWGGLERPSKERGGYTNQHALAKCLSDDVDFKHKNGSRNSFDKMKLEPQKSLPHNSKPGSNGDGGMSKWKKFKTLFKGD</sequence>
<dbReference type="OMA" id="ASHNIMR"/>
<organism evidence="2 3">
    <name type="scientific">Lodderomyces elongisporus (strain ATCC 11503 / CBS 2605 / JCM 1781 / NBRC 1676 / NRRL YB-4239)</name>
    <name type="common">Yeast</name>
    <name type="synonym">Saccharomyces elongisporus</name>
    <dbReference type="NCBI Taxonomy" id="379508"/>
    <lineage>
        <taxon>Eukaryota</taxon>
        <taxon>Fungi</taxon>
        <taxon>Dikarya</taxon>
        <taxon>Ascomycota</taxon>
        <taxon>Saccharomycotina</taxon>
        <taxon>Pichiomycetes</taxon>
        <taxon>Debaryomycetaceae</taxon>
        <taxon>Candida/Lodderomyces clade</taxon>
        <taxon>Lodderomyces</taxon>
    </lineage>
</organism>
<dbReference type="Proteomes" id="UP000001996">
    <property type="component" value="Unassembled WGS sequence"/>
</dbReference>
<dbReference type="FunCoup" id="A5E2S9">
    <property type="interactions" value="71"/>
</dbReference>
<keyword evidence="3" id="KW-1185">Reference proteome</keyword>
<feature type="region of interest" description="Disordered" evidence="1">
    <location>
        <begin position="608"/>
        <end position="732"/>
    </location>
</feature>
<evidence type="ECO:0000313" key="3">
    <source>
        <dbReference type="Proteomes" id="UP000001996"/>
    </source>
</evidence>
<dbReference type="Gene3D" id="3.40.50.620">
    <property type="entry name" value="HUPs"/>
    <property type="match status" value="1"/>
</dbReference>
<name>A5E2S9_LODEL</name>
<dbReference type="KEGG" id="lel:PVL30_004740"/>
<evidence type="ECO:0000256" key="1">
    <source>
        <dbReference type="SAM" id="MobiDB-lite"/>
    </source>
</evidence>
<dbReference type="STRING" id="379508.A5E2S9"/>
<dbReference type="eggNOG" id="ENOG502RISH">
    <property type="taxonomic scope" value="Eukaryota"/>
</dbReference>
<evidence type="ECO:0000313" key="2">
    <source>
        <dbReference type="EMBL" id="EDK45737.1"/>
    </source>
</evidence>
<feature type="region of interest" description="Disordered" evidence="1">
    <location>
        <begin position="153"/>
        <end position="184"/>
    </location>
</feature>
<feature type="compositionally biased region" description="Basic residues" evidence="1">
    <location>
        <begin position="721"/>
        <end position="732"/>
    </location>
</feature>
<feature type="region of interest" description="Disordered" evidence="1">
    <location>
        <begin position="448"/>
        <end position="478"/>
    </location>
</feature>
<dbReference type="HOGENOM" id="CLU_022727_0_0_1"/>
<evidence type="ECO:0008006" key="4">
    <source>
        <dbReference type="Google" id="ProtNLM"/>
    </source>
</evidence>
<dbReference type="EMBL" id="CH981528">
    <property type="protein sequence ID" value="EDK45737.1"/>
    <property type="molecule type" value="Genomic_DNA"/>
</dbReference>
<accession>A5E2S9</accession>
<dbReference type="InterPro" id="IPR014729">
    <property type="entry name" value="Rossmann-like_a/b/a_fold"/>
</dbReference>
<feature type="compositionally biased region" description="Polar residues" evidence="1">
    <location>
        <begin position="12"/>
        <end position="36"/>
    </location>
</feature>
<reference evidence="2 3" key="1">
    <citation type="journal article" date="2009" name="Nature">
        <title>Evolution of pathogenicity and sexual reproduction in eight Candida genomes.</title>
        <authorList>
            <person name="Butler G."/>
            <person name="Rasmussen M.D."/>
            <person name="Lin M.F."/>
            <person name="Santos M.A."/>
            <person name="Sakthikumar S."/>
            <person name="Munro C.A."/>
            <person name="Rheinbay E."/>
            <person name="Grabherr M."/>
            <person name="Forche A."/>
            <person name="Reedy J.L."/>
            <person name="Agrafioti I."/>
            <person name="Arnaud M.B."/>
            <person name="Bates S."/>
            <person name="Brown A.J."/>
            <person name="Brunke S."/>
            <person name="Costanzo M.C."/>
            <person name="Fitzpatrick D.A."/>
            <person name="de Groot P.W."/>
            <person name="Harris D."/>
            <person name="Hoyer L.L."/>
            <person name="Hube B."/>
            <person name="Klis F.M."/>
            <person name="Kodira C."/>
            <person name="Lennard N."/>
            <person name="Logue M.E."/>
            <person name="Martin R."/>
            <person name="Neiman A.M."/>
            <person name="Nikolaou E."/>
            <person name="Quail M.A."/>
            <person name="Quinn J."/>
            <person name="Santos M.C."/>
            <person name="Schmitzberger F.F."/>
            <person name="Sherlock G."/>
            <person name="Shah P."/>
            <person name="Silverstein K.A."/>
            <person name="Skrzypek M.S."/>
            <person name="Soll D."/>
            <person name="Staggs R."/>
            <person name="Stansfield I."/>
            <person name="Stumpf M.P."/>
            <person name="Sudbery P.E."/>
            <person name="Srikantha T."/>
            <person name="Zeng Q."/>
            <person name="Berman J."/>
            <person name="Berriman M."/>
            <person name="Heitman J."/>
            <person name="Gow N.A."/>
            <person name="Lorenz M.C."/>
            <person name="Birren B.W."/>
            <person name="Kellis M."/>
            <person name="Cuomo C.A."/>
        </authorList>
    </citation>
    <scope>NUCLEOTIDE SEQUENCE [LARGE SCALE GENOMIC DNA]</scope>
    <source>
        <strain evidence="3">ATCC 11503 / BCRC 21390 / CBS 2605 / JCM 1781 / NBRC 1676 / NRRL YB-4239</strain>
    </source>
</reference>
<dbReference type="OrthoDB" id="843225at2759"/>
<gene>
    <name evidence="2" type="ORF">LELG_03916</name>
</gene>
<dbReference type="AlphaFoldDB" id="A5E2S9"/>
<proteinExistence type="predicted"/>
<dbReference type="GeneID" id="5231919"/>
<feature type="region of interest" description="Disordered" evidence="1">
    <location>
        <begin position="1"/>
        <end position="66"/>
    </location>
</feature>
<protein>
    <recommendedName>
        <fullName evidence="4">UspA domain-containing protein</fullName>
    </recommendedName>
</protein>
<dbReference type="InParanoid" id="A5E2S9"/>
<feature type="region of interest" description="Disordered" evidence="1">
    <location>
        <begin position="568"/>
        <end position="594"/>
    </location>
</feature>
<dbReference type="VEuPathDB" id="FungiDB:LELG_03916"/>